<dbReference type="Proteomes" id="UP000191342">
    <property type="component" value="Unassembled WGS sequence"/>
</dbReference>
<dbReference type="PROSITE" id="PS50088">
    <property type="entry name" value="ANK_REPEAT"/>
    <property type="match status" value="4"/>
</dbReference>
<dbReference type="PANTHER" id="PTHR24198:SF165">
    <property type="entry name" value="ANKYRIN REPEAT-CONTAINING PROTEIN-RELATED"/>
    <property type="match status" value="1"/>
</dbReference>
<dbReference type="OrthoDB" id="20872at2759"/>
<organism evidence="4 5">
    <name type="scientific">Penicillium flavigenum</name>
    <dbReference type="NCBI Taxonomy" id="254877"/>
    <lineage>
        <taxon>Eukaryota</taxon>
        <taxon>Fungi</taxon>
        <taxon>Dikarya</taxon>
        <taxon>Ascomycota</taxon>
        <taxon>Pezizomycotina</taxon>
        <taxon>Eurotiomycetes</taxon>
        <taxon>Eurotiomycetidae</taxon>
        <taxon>Eurotiales</taxon>
        <taxon>Aspergillaceae</taxon>
        <taxon>Penicillium</taxon>
    </lineage>
</organism>
<dbReference type="SUPFAM" id="SSF48403">
    <property type="entry name" value="Ankyrin repeat"/>
    <property type="match status" value="1"/>
</dbReference>
<accession>A0A1V6SXQ7</accession>
<keyword evidence="2 3" id="KW-0040">ANK repeat</keyword>
<reference evidence="5" key="1">
    <citation type="journal article" date="2017" name="Nat. Microbiol.">
        <title>Global analysis of biosynthetic gene clusters reveals vast potential of secondary metabolite production in Penicillium species.</title>
        <authorList>
            <person name="Nielsen J.C."/>
            <person name="Grijseels S."/>
            <person name="Prigent S."/>
            <person name="Ji B."/>
            <person name="Dainat J."/>
            <person name="Nielsen K.F."/>
            <person name="Frisvad J.C."/>
            <person name="Workman M."/>
            <person name="Nielsen J."/>
        </authorList>
    </citation>
    <scope>NUCLEOTIDE SEQUENCE [LARGE SCALE GENOMIC DNA]</scope>
    <source>
        <strain evidence="5">IBT 14082</strain>
    </source>
</reference>
<evidence type="ECO:0000256" key="3">
    <source>
        <dbReference type="PROSITE-ProRule" id="PRU00023"/>
    </source>
</evidence>
<dbReference type="STRING" id="254877.A0A1V6SXQ7"/>
<dbReference type="Pfam" id="PF00023">
    <property type="entry name" value="Ank"/>
    <property type="match status" value="1"/>
</dbReference>
<evidence type="ECO:0000256" key="2">
    <source>
        <dbReference type="ARBA" id="ARBA00023043"/>
    </source>
</evidence>
<proteinExistence type="predicted"/>
<feature type="repeat" description="ANK" evidence="3">
    <location>
        <begin position="408"/>
        <end position="428"/>
    </location>
</feature>
<feature type="repeat" description="ANK" evidence="3">
    <location>
        <begin position="305"/>
        <end position="326"/>
    </location>
</feature>
<sequence length="436" mass="48064">MHTQCINPQGPFSTLPKELYLTISEFLAPSDLNAFTRTNTTTYNLLNKTLYKRDAISANPKSLFWASTTNTPSTALKSLSAGFNIQSKTDTDPRVKGCTPIMLASLHNSIAVLKLLLLNDEANPNTRDRKWIRPPLSWAVKECHSAIVQTLLDDDRTDVNLQDKTGDTALMIAVNHQPKMMTLLLCRGADPRVPNRQGWTPLSRAAREVDGDVGLLLAKHLRLILEGDDGAVHCQHVFFYAAIMGHVDIVRYLVNYFGDRLDPNAEGQQYGRGAFSIAASAQRADVVRFLLGWEVTDPNLQTHWKKQTPLFYAAENGHEEIVELLVGCERVGLEIGDMHGNTPLAVAAENDHEGVVRRLLTGPRQADPNARDENGQTPLFAAAYFGHTGVVKLLLEARGIDPQLRDTDGNTALQVAAENGSQEVVEVLQRYIGSPS</sequence>
<dbReference type="Pfam" id="PF12796">
    <property type="entry name" value="Ank_2"/>
    <property type="match status" value="2"/>
</dbReference>
<dbReference type="Pfam" id="PF13637">
    <property type="entry name" value="Ank_4"/>
    <property type="match status" value="1"/>
</dbReference>
<dbReference type="InterPro" id="IPR036770">
    <property type="entry name" value="Ankyrin_rpt-contain_sf"/>
</dbReference>
<evidence type="ECO:0000313" key="4">
    <source>
        <dbReference type="EMBL" id="OQE18825.1"/>
    </source>
</evidence>
<name>A0A1V6SXQ7_9EURO</name>
<feature type="repeat" description="ANK" evidence="3">
    <location>
        <begin position="96"/>
        <end position="129"/>
    </location>
</feature>
<dbReference type="EMBL" id="MLQL01000020">
    <property type="protein sequence ID" value="OQE18825.1"/>
    <property type="molecule type" value="Genomic_DNA"/>
</dbReference>
<dbReference type="SMART" id="SM00248">
    <property type="entry name" value="ANK"/>
    <property type="match status" value="10"/>
</dbReference>
<keyword evidence="5" id="KW-1185">Reference proteome</keyword>
<protein>
    <submittedName>
        <fullName evidence="4">Uncharacterized protein</fullName>
    </submittedName>
</protein>
<gene>
    <name evidence="4" type="ORF">PENFLA_c020G03626</name>
</gene>
<dbReference type="PANTHER" id="PTHR24198">
    <property type="entry name" value="ANKYRIN REPEAT AND PROTEIN KINASE DOMAIN-CONTAINING PROTEIN"/>
    <property type="match status" value="1"/>
</dbReference>
<dbReference type="AlphaFoldDB" id="A0A1V6SXQ7"/>
<keyword evidence="1" id="KW-0677">Repeat</keyword>
<evidence type="ECO:0000256" key="1">
    <source>
        <dbReference type="ARBA" id="ARBA00022737"/>
    </source>
</evidence>
<evidence type="ECO:0000313" key="5">
    <source>
        <dbReference type="Proteomes" id="UP000191342"/>
    </source>
</evidence>
<feature type="repeat" description="ANK" evidence="3">
    <location>
        <begin position="374"/>
        <end position="396"/>
    </location>
</feature>
<dbReference type="PROSITE" id="PS50297">
    <property type="entry name" value="ANK_REP_REGION"/>
    <property type="match status" value="3"/>
</dbReference>
<dbReference type="Gene3D" id="1.25.40.20">
    <property type="entry name" value="Ankyrin repeat-containing domain"/>
    <property type="match status" value="3"/>
</dbReference>
<dbReference type="InterPro" id="IPR002110">
    <property type="entry name" value="Ankyrin_rpt"/>
</dbReference>
<comment type="caution">
    <text evidence="4">The sequence shown here is derived from an EMBL/GenBank/DDBJ whole genome shotgun (WGS) entry which is preliminary data.</text>
</comment>